<keyword evidence="1" id="KW-0175">Coiled coil</keyword>
<evidence type="ECO:0000256" key="2">
    <source>
        <dbReference type="SAM" id="MobiDB-lite"/>
    </source>
</evidence>
<evidence type="ECO:0000256" key="1">
    <source>
        <dbReference type="SAM" id="Coils"/>
    </source>
</evidence>
<feature type="compositionally biased region" description="Polar residues" evidence="2">
    <location>
        <begin position="9"/>
        <end position="26"/>
    </location>
</feature>
<evidence type="ECO:0000313" key="3">
    <source>
        <dbReference type="EMBL" id="CAH2106377.1"/>
    </source>
</evidence>
<dbReference type="AlphaFoldDB" id="A0AAU9V501"/>
<sequence length="203" mass="22899">MSLMRSPTKGASATGNSSSYPDLTNISAMDMDTKNMVVRKRKTPENDFTHEFNAFKKELLDILKESNRCQLESINTIGHSIASINEQLKEIKTTTEQLISENGLLKSQIATLNDTVKVNEEKITFLQSEIKQLKSNARTSQAPELSPVLMTTCDEAITELQERAERSKNIIITGIPEQPCKNMAERRELDVLSWHMKLSRNVT</sequence>
<comment type="caution">
    <text evidence="3">The sequence shown here is derived from an EMBL/GenBank/DDBJ whole genome shotgun (WGS) entry which is preliminary data.</text>
</comment>
<keyword evidence="4" id="KW-1185">Reference proteome</keyword>
<reference evidence="3" key="1">
    <citation type="submission" date="2022-03" db="EMBL/GenBank/DDBJ databases">
        <authorList>
            <person name="Tunstrom K."/>
        </authorList>
    </citation>
    <scope>NUCLEOTIDE SEQUENCE</scope>
</reference>
<accession>A0AAU9V501</accession>
<feature type="region of interest" description="Disordered" evidence="2">
    <location>
        <begin position="1"/>
        <end position="26"/>
    </location>
</feature>
<gene>
    <name evidence="3" type="ORF">EEDITHA_LOCUS20519</name>
</gene>
<organism evidence="3 4">
    <name type="scientific">Euphydryas editha</name>
    <name type="common">Edith's checkerspot</name>
    <dbReference type="NCBI Taxonomy" id="104508"/>
    <lineage>
        <taxon>Eukaryota</taxon>
        <taxon>Metazoa</taxon>
        <taxon>Ecdysozoa</taxon>
        <taxon>Arthropoda</taxon>
        <taxon>Hexapoda</taxon>
        <taxon>Insecta</taxon>
        <taxon>Pterygota</taxon>
        <taxon>Neoptera</taxon>
        <taxon>Endopterygota</taxon>
        <taxon>Lepidoptera</taxon>
        <taxon>Glossata</taxon>
        <taxon>Ditrysia</taxon>
        <taxon>Papilionoidea</taxon>
        <taxon>Nymphalidae</taxon>
        <taxon>Nymphalinae</taxon>
        <taxon>Euphydryas</taxon>
    </lineage>
</organism>
<dbReference type="EMBL" id="CAKOGL010000029">
    <property type="protein sequence ID" value="CAH2106377.1"/>
    <property type="molecule type" value="Genomic_DNA"/>
</dbReference>
<evidence type="ECO:0000313" key="4">
    <source>
        <dbReference type="Proteomes" id="UP001153954"/>
    </source>
</evidence>
<protein>
    <submittedName>
        <fullName evidence="3">Uncharacterized protein</fullName>
    </submittedName>
</protein>
<name>A0AAU9V501_EUPED</name>
<dbReference type="Proteomes" id="UP001153954">
    <property type="component" value="Unassembled WGS sequence"/>
</dbReference>
<feature type="coiled-coil region" evidence="1">
    <location>
        <begin position="81"/>
        <end position="136"/>
    </location>
</feature>
<proteinExistence type="predicted"/>